<protein>
    <submittedName>
        <fullName evidence="1">Uncharacterized protein</fullName>
    </submittedName>
</protein>
<gene>
    <name evidence="1" type="ORF">MARGE09_P0201</name>
</gene>
<evidence type="ECO:0000313" key="1">
    <source>
        <dbReference type="EMBL" id="BCD96002.1"/>
    </source>
</evidence>
<name>A0AAN2BIJ3_9GAMM</name>
<organism evidence="1 2">
    <name type="scientific">Marinagarivorans cellulosilyticus</name>
    <dbReference type="NCBI Taxonomy" id="2721545"/>
    <lineage>
        <taxon>Bacteria</taxon>
        <taxon>Pseudomonadati</taxon>
        <taxon>Pseudomonadota</taxon>
        <taxon>Gammaproteobacteria</taxon>
        <taxon>Cellvibrionales</taxon>
        <taxon>Cellvibrionaceae</taxon>
        <taxon>Marinagarivorans</taxon>
    </lineage>
</organism>
<dbReference type="KEGG" id="marq:MARGE09_P0201"/>
<dbReference type="Proteomes" id="UP001320119">
    <property type="component" value="Chromosome"/>
</dbReference>
<sequence>MDIELRLDDNNYTWDGFTLAVIMPRLEVAQSKHEKARSKWAFSFSLFSKAHACSLPYVTLNSYVQSFEVRAIQGDTLVNLTPYMAATNTSESGRLIAGDNDSGTSHPLTDWNGLAKQTESGKAPVVTIPRIRN</sequence>
<reference evidence="1 2" key="1">
    <citation type="journal article" date="2022" name="IScience">
        <title>An ultrasensitive nanofiber-based assay for enzymatic hydrolysis and deep-sea microbial degradation of cellulose.</title>
        <authorList>
            <person name="Tsudome M."/>
            <person name="Tachioka M."/>
            <person name="Miyazaki M."/>
            <person name="Uchimura K."/>
            <person name="Tsuda M."/>
            <person name="Takaki Y."/>
            <person name="Deguchi S."/>
        </authorList>
    </citation>
    <scope>NUCLEOTIDE SEQUENCE [LARGE SCALE GENOMIC DNA]</scope>
    <source>
        <strain evidence="1 2">GE09</strain>
    </source>
</reference>
<dbReference type="AlphaFoldDB" id="A0AAN2BIJ3"/>
<proteinExistence type="predicted"/>
<dbReference type="RefSeq" id="WP_236985513.1">
    <property type="nucleotide sequence ID" value="NZ_AP023086.1"/>
</dbReference>
<evidence type="ECO:0000313" key="2">
    <source>
        <dbReference type="Proteomes" id="UP001320119"/>
    </source>
</evidence>
<keyword evidence="2" id="KW-1185">Reference proteome</keyword>
<accession>A0AAN2BIJ3</accession>
<dbReference type="EMBL" id="AP023086">
    <property type="protein sequence ID" value="BCD96002.1"/>
    <property type="molecule type" value="Genomic_DNA"/>
</dbReference>